<accession>A0AAV7DQ69</accession>
<dbReference type="AlphaFoldDB" id="A0AAV7DQ69"/>
<feature type="region of interest" description="Disordered" evidence="1">
    <location>
        <begin position="97"/>
        <end position="269"/>
    </location>
</feature>
<feature type="compositionally biased region" description="Basic and acidic residues" evidence="1">
    <location>
        <begin position="219"/>
        <end position="238"/>
    </location>
</feature>
<feature type="compositionally biased region" description="Polar residues" evidence="1">
    <location>
        <begin position="174"/>
        <end position="184"/>
    </location>
</feature>
<keyword evidence="3" id="KW-1185">Reference proteome</keyword>
<reference evidence="2 3" key="1">
    <citation type="submission" date="2021-07" db="EMBL/GenBank/DDBJ databases">
        <title>The Aristolochia fimbriata genome: insights into angiosperm evolution, floral development and chemical biosynthesis.</title>
        <authorList>
            <person name="Jiao Y."/>
        </authorList>
    </citation>
    <scope>NUCLEOTIDE SEQUENCE [LARGE SCALE GENOMIC DNA]</scope>
    <source>
        <strain evidence="2">IBCAS-2021</strain>
        <tissue evidence="2">Leaf</tissue>
    </source>
</reference>
<gene>
    <name evidence="2" type="ORF">H6P81_021320</name>
</gene>
<evidence type="ECO:0000313" key="2">
    <source>
        <dbReference type="EMBL" id="KAG9438725.1"/>
    </source>
</evidence>
<dbReference type="EMBL" id="JAINDJ010000014">
    <property type="protein sequence ID" value="KAG9438725.1"/>
    <property type="molecule type" value="Genomic_DNA"/>
</dbReference>
<comment type="caution">
    <text evidence="2">The sequence shown here is derived from an EMBL/GenBank/DDBJ whole genome shotgun (WGS) entry which is preliminary data.</text>
</comment>
<sequence length="284" mass="31870">MHPFQKSGFGARISSRITMVIRVAAYDYWQDQPGSILTRDRGASTRARCEVRLSTGRGHRTVEQKLASGLRFANPTKSIGTAAFTWVHEHFRRPAFEHTRRETKPEGKKNGRPIAPACITIRHGSGDGFQRDYTSRRAAPFGKKHTSTRGRPATQQGRWRSRAVKGRRRDETTAHTAGSTTFKMSNVHHFAAAGPRRRDPDAPPVHGETKSAKGARQASQDRERGHRTVPQREREISKTRVGQRVAGPLGPFLARRAEGHRPTEARGKWPLHRFHAALRGKPLP</sequence>
<dbReference type="Proteomes" id="UP000825729">
    <property type="component" value="Unassembled WGS sequence"/>
</dbReference>
<protein>
    <submittedName>
        <fullName evidence="2">Uncharacterized protein</fullName>
    </submittedName>
</protein>
<organism evidence="2 3">
    <name type="scientific">Aristolochia fimbriata</name>
    <name type="common">White veined hardy Dutchman's pipe vine</name>
    <dbReference type="NCBI Taxonomy" id="158543"/>
    <lineage>
        <taxon>Eukaryota</taxon>
        <taxon>Viridiplantae</taxon>
        <taxon>Streptophyta</taxon>
        <taxon>Embryophyta</taxon>
        <taxon>Tracheophyta</taxon>
        <taxon>Spermatophyta</taxon>
        <taxon>Magnoliopsida</taxon>
        <taxon>Magnoliidae</taxon>
        <taxon>Piperales</taxon>
        <taxon>Aristolochiaceae</taxon>
        <taxon>Aristolochia</taxon>
    </lineage>
</organism>
<evidence type="ECO:0000313" key="3">
    <source>
        <dbReference type="Proteomes" id="UP000825729"/>
    </source>
</evidence>
<feature type="compositionally biased region" description="Basic and acidic residues" evidence="1">
    <location>
        <begin position="196"/>
        <end position="211"/>
    </location>
</feature>
<proteinExistence type="predicted"/>
<feature type="compositionally biased region" description="Basic and acidic residues" evidence="1">
    <location>
        <begin position="97"/>
        <end position="109"/>
    </location>
</feature>
<evidence type="ECO:0000256" key="1">
    <source>
        <dbReference type="SAM" id="MobiDB-lite"/>
    </source>
</evidence>
<feature type="compositionally biased region" description="Basic and acidic residues" evidence="1">
    <location>
        <begin position="255"/>
        <end position="267"/>
    </location>
</feature>
<name>A0AAV7DQ69_ARIFI</name>